<dbReference type="PANTHER" id="PTHR39201">
    <property type="entry name" value="EXPORTED PROTEIN-RELATED"/>
    <property type="match status" value="1"/>
</dbReference>
<dbReference type="Proteomes" id="UP000077405">
    <property type="component" value="Plasmid pYZ1"/>
</dbReference>
<evidence type="ECO:0000256" key="2">
    <source>
        <dbReference type="ARBA" id="ARBA00022643"/>
    </source>
</evidence>
<dbReference type="AlphaFoldDB" id="A0A2R4VQB3"/>
<dbReference type="EMBL" id="CP028902">
    <property type="protein sequence ID" value="AWB06616.1"/>
    <property type="molecule type" value="Genomic_DNA"/>
</dbReference>
<accession>A0A2R4VQB3</accession>
<evidence type="ECO:0000313" key="4">
    <source>
        <dbReference type="EMBL" id="AWB06616.1"/>
    </source>
</evidence>
<dbReference type="InterPro" id="IPR008254">
    <property type="entry name" value="Flavodoxin/NO_synth"/>
</dbReference>
<feature type="domain" description="Flavodoxin-like" evidence="3">
    <location>
        <begin position="32"/>
        <end position="68"/>
    </location>
</feature>
<dbReference type="GO" id="GO:0010181">
    <property type="term" value="F:FMN binding"/>
    <property type="evidence" value="ECO:0007669"/>
    <property type="project" value="InterPro"/>
</dbReference>
<evidence type="ECO:0000256" key="1">
    <source>
        <dbReference type="ARBA" id="ARBA00022630"/>
    </source>
</evidence>
<dbReference type="OrthoDB" id="9806505at2"/>
<gene>
    <name evidence="4" type="ORF">A6A40_16205</name>
</gene>
<dbReference type="InterPro" id="IPR029039">
    <property type="entry name" value="Flavoprotein-like_sf"/>
</dbReference>
<dbReference type="RefSeq" id="WP_108546926.1">
    <property type="nucleotide sequence ID" value="NZ_CP028902.1"/>
</dbReference>
<evidence type="ECO:0000313" key="5">
    <source>
        <dbReference type="Proteomes" id="UP000077405"/>
    </source>
</evidence>
<dbReference type="SUPFAM" id="SSF52218">
    <property type="entry name" value="Flavoproteins"/>
    <property type="match status" value="1"/>
</dbReference>
<evidence type="ECO:0000259" key="3">
    <source>
        <dbReference type="Pfam" id="PF12682"/>
    </source>
</evidence>
<geneLocation type="plasmid" evidence="4 5">
    <name>pYZ1</name>
</geneLocation>
<dbReference type="Pfam" id="PF12682">
    <property type="entry name" value="Flavodoxin_4"/>
    <property type="match status" value="1"/>
</dbReference>
<keyword evidence="5" id="KW-1185">Reference proteome</keyword>
<organism evidence="4 5">
    <name type="scientific">Azospirillum humicireducens</name>
    <dbReference type="NCBI Taxonomy" id="1226968"/>
    <lineage>
        <taxon>Bacteria</taxon>
        <taxon>Pseudomonadati</taxon>
        <taxon>Pseudomonadota</taxon>
        <taxon>Alphaproteobacteria</taxon>
        <taxon>Rhodospirillales</taxon>
        <taxon>Azospirillaceae</taxon>
        <taxon>Azospirillum</taxon>
    </lineage>
</organism>
<dbReference type="PANTHER" id="PTHR39201:SF1">
    <property type="entry name" value="FLAVODOXIN-LIKE DOMAIN-CONTAINING PROTEIN"/>
    <property type="match status" value="1"/>
</dbReference>
<protein>
    <recommendedName>
        <fullName evidence="3">Flavodoxin-like domain-containing protein</fullName>
    </recommendedName>
</protein>
<sequence length="85" mass="9089">MTAALSLPLAMGVGLSAGSAAVRQVQSRAVPLVAFFSRTGNTRVVAGQIRRARDADLFEIEPAAPYPEDYKAIVMQADQERQTLA</sequence>
<name>A0A2R4VQB3_9PROT</name>
<dbReference type="KEGG" id="ahu:A6A40_16205"/>
<keyword evidence="2" id="KW-0288">FMN</keyword>
<proteinExistence type="predicted"/>
<reference evidence="4 5" key="1">
    <citation type="submission" date="2018-04" db="EMBL/GenBank/DDBJ databases">
        <title>Complete genome sequence of the nitrogen-fixing bacterium Azospirillum humicireducens type strain SgZ-5.</title>
        <authorList>
            <person name="Yu Z."/>
        </authorList>
    </citation>
    <scope>NUCLEOTIDE SEQUENCE [LARGE SCALE GENOMIC DNA]</scope>
    <source>
        <strain evidence="4 5">SgZ-5</strain>
        <plasmid evidence="4 5">pYZ1</plasmid>
    </source>
</reference>
<keyword evidence="4" id="KW-0614">Plasmid</keyword>
<keyword evidence="1" id="KW-0285">Flavoprotein</keyword>
<dbReference type="Gene3D" id="3.40.50.360">
    <property type="match status" value="1"/>
</dbReference>